<keyword evidence="2" id="KW-1185">Reference proteome</keyword>
<name>A0A2I0KF34_PUNGR</name>
<proteinExistence type="predicted"/>
<organism evidence="1 2">
    <name type="scientific">Punica granatum</name>
    <name type="common">Pomegranate</name>
    <dbReference type="NCBI Taxonomy" id="22663"/>
    <lineage>
        <taxon>Eukaryota</taxon>
        <taxon>Viridiplantae</taxon>
        <taxon>Streptophyta</taxon>
        <taxon>Embryophyta</taxon>
        <taxon>Tracheophyta</taxon>
        <taxon>Spermatophyta</taxon>
        <taxon>Magnoliopsida</taxon>
        <taxon>eudicotyledons</taxon>
        <taxon>Gunneridae</taxon>
        <taxon>Pentapetalae</taxon>
        <taxon>rosids</taxon>
        <taxon>malvids</taxon>
        <taxon>Myrtales</taxon>
        <taxon>Lythraceae</taxon>
        <taxon>Punica</taxon>
    </lineage>
</organism>
<dbReference type="Proteomes" id="UP000233551">
    <property type="component" value="Unassembled WGS sequence"/>
</dbReference>
<comment type="caution">
    <text evidence="1">The sequence shown here is derived from an EMBL/GenBank/DDBJ whole genome shotgun (WGS) entry which is preliminary data.</text>
</comment>
<dbReference type="PANTHER" id="PTHR32108">
    <property type="entry name" value="DNA-DIRECTED RNA POLYMERASE SUBUNIT ALPHA"/>
    <property type="match status" value="1"/>
</dbReference>
<reference evidence="1 2" key="1">
    <citation type="submission" date="2017-11" db="EMBL/GenBank/DDBJ databases">
        <title>De-novo sequencing of pomegranate (Punica granatum L.) genome.</title>
        <authorList>
            <person name="Akparov Z."/>
            <person name="Amiraslanov A."/>
            <person name="Hajiyeva S."/>
            <person name="Abbasov M."/>
            <person name="Kaur K."/>
            <person name="Hamwieh A."/>
            <person name="Solovyev V."/>
            <person name="Salamov A."/>
            <person name="Braich B."/>
            <person name="Kosarev P."/>
            <person name="Mahmoud A."/>
            <person name="Hajiyev E."/>
            <person name="Babayeva S."/>
            <person name="Izzatullayeva V."/>
            <person name="Mammadov A."/>
            <person name="Mammadov A."/>
            <person name="Sharifova S."/>
            <person name="Ojaghi J."/>
            <person name="Eynullazada K."/>
            <person name="Bayramov B."/>
            <person name="Abdulazimova A."/>
            <person name="Shahmuradov I."/>
        </authorList>
    </citation>
    <scope>NUCLEOTIDE SEQUENCE [LARGE SCALE GENOMIC DNA]</scope>
    <source>
        <strain evidence="2">cv. AG2017</strain>
        <tissue evidence="1">Leaf</tissue>
    </source>
</reference>
<evidence type="ECO:0000313" key="1">
    <source>
        <dbReference type="EMBL" id="PKI67121.1"/>
    </source>
</evidence>
<dbReference type="EMBL" id="PGOL01000639">
    <property type="protein sequence ID" value="PKI67121.1"/>
    <property type="molecule type" value="Genomic_DNA"/>
</dbReference>
<sequence>MIIPIALAPNFNPVKQNQNLRCEYHQGAPSHTTDHCWKLREKIQDMIKKNEISFNAVKPSSVQANPLPDHGSSSGPTVNMIGAYFFGKDEIKEE</sequence>
<dbReference type="AlphaFoldDB" id="A0A2I0KF34"/>
<accession>A0A2I0KF34</accession>
<protein>
    <submittedName>
        <fullName evidence="1">Uncharacterized protein</fullName>
    </submittedName>
</protein>
<gene>
    <name evidence="1" type="ORF">CRG98_012494</name>
</gene>
<evidence type="ECO:0000313" key="2">
    <source>
        <dbReference type="Proteomes" id="UP000233551"/>
    </source>
</evidence>